<dbReference type="RefSeq" id="WP_050725982.1">
    <property type="nucleotide sequence ID" value="NZ_CP012332.1"/>
</dbReference>
<proteinExistence type="predicted"/>
<evidence type="ECO:0000256" key="3">
    <source>
        <dbReference type="SAM" id="MobiDB-lite"/>
    </source>
</evidence>
<dbReference type="GO" id="GO:0046872">
    <property type="term" value="F:metal ion binding"/>
    <property type="evidence" value="ECO:0007669"/>
    <property type="project" value="UniProtKB-KW"/>
</dbReference>
<keyword evidence="1" id="KW-0479">Metal-binding</keyword>
<dbReference type="Proteomes" id="UP000055590">
    <property type="component" value="Chromosome"/>
</dbReference>
<dbReference type="OrthoDB" id="7156875at2"/>
<dbReference type="InterPro" id="IPR002035">
    <property type="entry name" value="VWF_A"/>
</dbReference>
<keyword evidence="2" id="KW-0106">Calcium</keyword>
<dbReference type="KEGG" id="vin:AKJ08_2095"/>
<reference evidence="5 6" key="1">
    <citation type="submission" date="2015-08" db="EMBL/GenBank/DDBJ databases">
        <authorList>
            <person name="Babu N.S."/>
            <person name="Beckwith C.J."/>
            <person name="Beseler K.G."/>
            <person name="Brison A."/>
            <person name="Carone J.V."/>
            <person name="Caskin T.P."/>
            <person name="Diamond M."/>
            <person name="Durham M.E."/>
            <person name="Foxe J.M."/>
            <person name="Go M."/>
            <person name="Henderson B.A."/>
            <person name="Jones I.B."/>
            <person name="McGettigan J.A."/>
            <person name="Micheletti S.J."/>
            <person name="Nasrallah M.E."/>
            <person name="Ortiz D."/>
            <person name="Piller C.R."/>
            <person name="Privatt S.R."/>
            <person name="Schneider S.L."/>
            <person name="Sharp S."/>
            <person name="Smith T.C."/>
            <person name="Stanton J.D."/>
            <person name="Ullery H.E."/>
            <person name="Wilson R.J."/>
            <person name="Serrano M.G."/>
            <person name="Buck G."/>
            <person name="Lee V."/>
            <person name="Wang Y."/>
            <person name="Carvalho R."/>
            <person name="Voegtly L."/>
            <person name="Shi R."/>
            <person name="Duckworth R."/>
            <person name="Johnson A."/>
            <person name="Loviza R."/>
            <person name="Walstead R."/>
            <person name="Shah Z."/>
            <person name="Kiflezghi M."/>
            <person name="Wade K."/>
            <person name="Ball S.L."/>
            <person name="Bradley K.W."/>
            <person name="Asai D.J."/>
            <person name="Bowman C.A."/>
            <person name="Russell D.A."/>
            <person name="Pope W.H."/>
            <person name="Jacobs-Sera D."/>
            <person name="Hendrix R.W."/>
            <person name="Hatfull G.F."/>
        </authorList>
    </citation>
    <scope>NUCLEOTIDE SEQUENCE [LARGE SCALE GENOMIC DNA]</scope>
    <source>
        <strain evidence="5 6">DSM 27710</strain>
    </source>
</reference>
<evidence type="ECO:0000313" key="6">
    <source>
        <dbReference type="Proteomes" id="UP000055590"/>
    </source>
</evidence>
<organism evidence="5 6">
    <name type="scientific">Vulgatibacter incomptus</name>
    <dbReference type="NCBI Taxonomy" id="1391653"/>
    <lineage>
        <taxon>Bacteria</taxon>
        <taxon>Pseudomonadati</taxon>
        <taxon>Myxococcota</taxon>
        <taxon>Myxococcia</taxon>
        <taxon>Myxococcales</taxon>
        <taxon>Cystobacterineae</taxon>
        <taxon>Vulgatibacteraceae</taxon>
        <taxon>Vulgatibacter</taxon>
    </lineage>
</organism>
<protein>
    <submittedName>
        <fullName evidence="5">Type IV fimbrial biogenesis protein PilY1</fullName>
    </submittedName>
</protein>
<dbReference type="InterPro" id="IPR036465">
    <property type="entry name" value="vWFA_dom_sf"/>
</dbReference>
<dbReference type="Pfam" id="PF00092">
    <property type="entry name" value="VWA"/>
    <property type="match status" value="1"/>
</dbReference>
<feature type="region of interest" description="Disordered" evidence="3">
    <location>
        <begin position="1083"/>
        <end position="1106"/>
    </location>
</feature>
<evidence type="ECO:0000259" key="4">
    <source>
        <dbReference type="PROSITE" id="PS50234"/>
    </source>
</evidence>
<name>A0A0K1PDV9_9BACT</name>
<evidence type="ECO:0000256" key="1">
    <source>
        <dbReference type="ARBA" id="ARBA00022723"/>
    </source>
</evidence>
<dbReference type="Gene3D" id="3.40.50.410">
    <property type="entry name" value="von Willebrand factor, type A domain"/>
    <property type="match status" value="1"/>
</dbReference>
<dbReference type="Pfam" id="PF05567">
    <property type="entry name" value="T4P_PilY1"/>
    <property type="match status" value="1"/>
</dbReference>
<dbReference type="PROSITE" id="PS50234">
    <property type="entry name" value="VWFA"/>
    <property type="match status" value="1"/>
</dbReference>
<evidence type="ECO:0000256" key="2">
    <source>
        <dbReference type="ARBA" id="ARBA00022837"/>
    </source>
</evidence>
<accession>A0A0K1PDV9</accession>
<dbReference type="SUPFAM" id="SSF53300">
    <property type="entry name" value="vWA-like"/>
    <property type="match status" value="1"/>
</dbReference>
<dbReference type="STRING" id="1391653.AKJ08_2095"/>
<dbReference type="EMBL" id="CP012332">
    <property type="protein sequence ID" value="AKU91708.1"/>
    <property type="molecule type" value="Genomic_DNA"/>
</dbReference>
<sequence length="1115" mass="118705">MNRFSGSRWIEKSLTAIVLATCLLPGFSSADYLYSTERTAGPPPYVLFIADTSGSMDTKDAELEPCCEDRSSQPEWECCDRTSCYDSSTCYDSSKCSTKSNCGGKNQPECCPKDRTPCPTKGTACTSACLAKPACSNVCGRLPLCSKAKNQSRMEALRSTLLQLIPTLDGITLGLEEFPKSTKRGTGGSKATSDSCASEVIGALPTGGGTKALTQSELLALVTNLQFGGGTPTGSSLKMAKEHLDKVKAADVEGKTCRKYVVILLTDGVPESCANEGGKGKTQADYAKDQMTALRDAGFPAYVIGFGKEVKGATILNELAQRGGTARIGGEWCNDIGRGCSNGVALQATSAGELTEVLTLAFDEIQKGQFSPMPPIVSTVAQARTEVDRVSRNFLAYSAFEQPGYKGHLYGIQLFQEQTSPPGEWAFTDFNHLDLKACGQAGNPCLFDAGQMLQERPSSKPRRIFSAVPRDSAAIDGGVTLDMGTQLVVAASSTGSANLQSVVGAVLRSDALGKGFGGLSSPDQLALTNLARSDTAGRASAARVVDWLHGASRGNALGDLYHSAPAIVSTPPYAYRRWGYPEFKASRRDRPAMIYVGANDGMIHAFHAGPDLQHSTDPEWKAGEEAWAYLPFNMAAKVSLAALTDPAPKRVFSQDLSCRVDDVLTVDNGGDGMLACKGDPDCGWKTVLVCGQGWGGSWYVALDVTDPLKPKPLWEATHEGVVNGLSTEPYGLGRTWGVPSIAVVNMKRDGKSPLPTWLSIFGSGYNTALRDASGYHSSSYRLLNMPFAGVYPEHGAGTQGEQAHVFIQDMASGRFLKVFHQHGLGAILADLPVVDLDQDSFSDAIYVGGWNQGQMDRIALVSSKVTGNTYKSTSPDEWSNACKDVFHFGNNNPITSRPAAYADPRGNGELYLFVGTGVDKGVGPDQQTNEGKFWDFRAYYLKDKGGLACPTDPVHGGTVPNAGNMCTDASMDDGKKKGWTFNGIFNDGQRLLSAPTLSILPDKRRLLTFTSWKPTASTCGSGVSSLYCVDVTGTQRCVPCGNLRGDGDETAVRIDLSNTKPSTPTMADGQLYTVGPDGVLRVGNPTGTGAGPVGDSSEPNQGKPRPVLLSWREIF</sequence>
<keyword evidence="6" id="KW-1185">Reference proteome</keyword>
<dbReference type="InterPro" id="IPR008707">
    <property type="entry name" value="B-propeller_PilY1"/>
</dbReference>
<dbReference type="AlphaFoldDB" id="A0A0K1PDV9"/>
<gene>
    <name evidence="5" type="ORF">AKJ08_2095</name>
</gene>
<dbReference type="CDD" id="cd00198">
    <property type="entry name" value="vWFA"/>
    <property type="match status" value="1"/>
</dbReference>
<evidence type="ECO:0000313" key="5">
    <source>
        <dbReference type="EMBL" id="AKU91708.1"/>
    </source>
</evidence>
<feature type="domain" description="VWFA" evidence="4">
    <location>
        <begin position="214"/>
        <end position="365"/>
    </location>
</feature>